<feature type="domain" description="Fido" evidence="1">
    <location>
        <begin position="35"/>
        <end position="131"/>
    </location>
</feature>
<organism evidence="2">
    <name type="scientific">marine sediment metagenome</name>
    <dbReference type="NCBI Taxonomy" id="412755"/>
    <lineage>
        <taxon>unclassified sequences</taxon>
        <taxon>metagenomes</taxon>
        <taxon>ecological metagenomes</taxon>
    </lineage>
</organism>
<name>A0A0F9KW64_9ZZZZ</name>
<comment type="caution">
    <text evidence="2">The sequence shown here is derived from an EMBL/GenBank/DDBJ whole genome shotgun (WGS) entry which is preliminary data.</text>
</comment>
<protein>
    <recommendedName>
        <fullName evidence="1">Fido domain-containing protein</fullName>
    </recommendedName>
</protein>
<evidence type="ECO:0000259" key="1">
    <source>
        <dbReference type="PROSITE" id="PS51459"/>
    </source>
</evidence>
<accession>A0A0F9KW64</accession>
<reference evidence="2" key="1">
    <citation type="journal article" date="2015" name="Nature">
        <title>Complex archaea that bridge the gap between prokaryotes and eukaryotes.</title>
        <authorList>
            <person name="Spang A."/>
            <person name="Saw J.H."/>
            <person name="Jorgensen S.L."/>
            <person name="Zaremba-Niedzwiedzka K."/>
            <person name="Martijn J."/>
            <person name="Lind A.E."/>
            <person name="van Eijk R."/>
            <person name="Schleper C."/>
            <person name="Guy L."/>
            <person name="Ettema T.J."/>
        </authorList>
    </citation>
    <scope>NUCLEOTIDE SEQUENCE</scope>
</reference>
<dbReference type="EMBL" id="LAZR01008393">
    <property type="protein sequence ID" value="KKM79041.1"/>
    <property type="molecule type" value="Genomic_DNA"/>
</dbReference>
<dbReference type="Gene3D" id="1.10.3290.10">
    <property type="entry name" value="Fido-like domain"/>
    <property type="match status" value="1"/>
</dbReference>
<dbReference type="AlphaFoldDB" id="A0A0F9KW64"/>
<dbReference type="PROSITE" id="PS51459">
    <property type="entry name" value="FIDO"/>
    <property type="match status" value="1"/>
</dbReference>
<proteinExistence type="predicted"/>
<dbReference type="InterPro" id="IPR003812">
    <property type="entry name" value="Fido"/>
</dbReference>
<dbReference type="Pfam" id="PF02661">
    <property type="entry name" value="Fic"/>
    <property type="match status" value="1"/>
</dbReference>
<dbReference type="InterPro" id="IPR036597">
    <property type="entry name" value="Fido-like_dom_sf"/>
</dbReference>
<sequence length="131" mass="14890">MIDEQRLRMFIRESNYIERVDGDLSMEFPMAAGFLSQESVTLGALEAAVSIFEPGAKLRRKAGMDVRVGKHVAPAGGPEIRTRLENLLTHMHKHAPYAVHRSYEELHPFTDGNGRSGRLLWLWMMVKRDGQ</sequence>
<gene>
    <name evidence="2" type="ORF">LCGC14_1353840</name>
</gene>
<evidence type="ECO:0000313" key="2">
    <source>
        <dbReference type="EMBL" id="KKM79041.1"/>
    </source>
</evidence>
<dbReference type="SUPFAM" id="SSF140931">
    <property type="entry name" value="Fic-like"/>
    <property type="match status" value="1"/>
</dbReference>
<feature type="non-terminal residue" evidence="2">
    <location>
        <position position="131"/>
    </location>
</feature>